<dbReference type="GeneID" id="37023528"/>
<dbReference type="PANTHER" id="PTHR21338">
    <property type="entry name" value="MITOCHONDRIAL RIBOSOMAL PROTEIN L41"/>
    <property type="match status" value="1"/>
</dbReference>
<dbReference type="OrthoDB" id="408933at2759"/>
<dbReference type="InParanoid" id="A0A316VDK4"/>
<keyword evidence="6" id="KW-0687">Ribonucleoprotein</keyword>
<evidence type="ECO:0000256" key="2">
    <source>
        <dbReference type="ARBA" id="ARBA00010152"/>
    </source>
</evidence>
<keyword evidence="3" id="KW-0809">Transit peptide</keyword>
<comment type="subcellular location">
    <subcellularLocation>
        <location evidence="1">Mitochondrion</location>
    </subcellularLocation>
</comment>
<keyword evidence="8" id="KW-1185">Reference proteome</keyword>
<gene>
    <name evidence="7" type="ORF">FA14DRAFT_189660</name>
</gene>
<keyword evidence="4" id="KW-0689">Ribosomal protein</keyword>
<dbReference type="AlphaFoldDB" id="A0A316VDK4"/>
<name>A0A316VDK4_9BASI</name>
<dbReference type="Proteomes" id="UP000245771">
    <property type="component" value="Unassembled WGS sequence"/>
</dbReference>
<evidence type="ECO:0000256" key="5">
    <source>
        <dbReference type="ARBA" id="ARBA00023128"/>
    </source>
</evidence>
<evidence type="ECO:0000313" key="8">
    <source>
        <dbReference type="Proteomes" id="UP000245771"/>
    </source>
</evidence>
<protein>
    <submittedName>
        <fullName evidence="7">Uncharacterized protein</fullName>
    </submittedName>
</protein>
<evidence type="ECO:0000256" key="3">
    <source>
        <dbReference type="ARBA" id="ARBA00022946"/>
    </source>
</evidence>
<evidence type="ECO:0000256" key="1">
    <source>
        <dbReference type="ARBA" id="ARBA00004173"/>
    </source>
</evidence>
<comment type="similarity">
    <text evidence="2">Belongs to the mitochondrion-specific ribosomal protein mL41 family.</text>
</comment>
<dbReference type="PANTHER" id="PTHR21338:SF0">
    <property type="entry name" value="LARGE RIBOSOMAL SUBUNIT PROTEIN ML41"/>
    <property type="match status" value="1"/>
</dbReference>
<dbReference type="Pfam" id="PF09809">
    <property type="entry name" value="MRP-L27"/>
    <property type="match status" value="1"/>
</dbReference>
<dbReference type="EMBL" id="KZ819603">
    <property type="protein sequence ID" value="PWN35719.1"/>
    <property type="molecule type" value="Genomic_DNA"/>
</dbReference>
<proteinExistence type="inferred from homology"/>
<evidence type="ECO:0000256" key="6">
    <source>
        <dbReference type="ARBA" id="ARBA00023274"/>
    </source>
</evidence>
<dbReference type="GO" id="GO:0006412">
    <property type="term" value="P:translation"/>
    <property type="evidence" value="ECO:0007669"/>
    <property type="project" value="TreeGrafter"/>
</dbReference>
<evidence type="ECO:0000256" key="4">
    <source>
        <dbReference type="ARBA" id="ARBA00022980"/>
    </source>
</evidence>
<organism evidence="7 8">
    <name type="scientific">Meira miltonrushii</name>
    <dbReference type="NCBI Taxonomy" id="1280837"/>
    <lineage>
        <taxon>Eukaryota</taxon>
        <taxon>Fungi</taxon>
        <taxon>Dikarya</taxon>
        <taxon>Basidiomycota</taxon>
        <taxon>Ustilaginomycotina</taxon>
        <taxon>Exobasidiomycetes</taxon>
        <taxon>Exobasidiales</taxon>
        <taxon>Brachybasidiaceae</taxon>
        <taxon>Meira</taxon>
    </lineage>
</organism>
<evidence type="ECO:0000313" key="7">
    <source>
        <dbReference type="EMBL" id="PWN35719.1"/>
    </source>
</evidence>
<sequence>MRPTLSLFSKASRLPLNSKRGNKDFYKGTRTGNIMRRQRIAQADRFTGRQMYDEFGRPNTWTKMTSQIDESRVTSYVVPPGLAETKLKPLVFLGKAKEGGVEEKPHKGYPGADKMGSGFSFNGRYYERLRQEIEERQGGRSQN</sequence>
<dbReference type="InterPro" id="IPR019189">
    <property type="entry name" value="Ribosomal_mL41"/>
</dbReference>
<dbReference type="GO" id="GO:0005762">
    <property type="term" value="C:mitochondrial large ribosomal subunit"/>
    <property type="evidence" value="ECO:0007669"/>
    <property type="project" value="InterPro"/>
</dbReference>
<reference evidence="7 8" key="1">
    <citation type="journal article" date="2018" name="Mol. Biol. Evol.">
        <title>Broad Genomic Sampling Reveals a Smut Pathogenic Ancestry of the Fungal Clade Ustilaginomycotina.</title>
        <authorList>
            <person name="Kijpornyongpan T."/>
            <person name="Mondo S.J."/>
            <person name="Barry K."/>
            <person name="Sandor L."/>
            <person name="Lee J."/>
            <person name="Lipzen A."/>
            <person name="Pangilinan J."/>
            <person name="LaButti K."/>
            <person name="Hainaut M."/>
            <person name="Henrissat B."/>
            <person name="Grigoriev I.V."/>
            <person name="Spatafora J.W."/>
            <person name="Aime M.C."/>
        </authorList>
    </citation>
    <scope>NUCLEOTIDE SEQUENCE [LARGE SCALE GENOMIC DNA]</scope>
    <source>
        <strain evidence="7 8">MCA 3882</strain>
    </source>
</reference>
<dbReference type="RefSeq" id="XP_025356021.1">
    <property type="nucleotide sequence ID" value="XM_025501747.1"/>
</dbReference>
<accession>A0A316VDK4</accession>
<keyword evidence="5" id="KW-0496">Mitochondrion</keyword>
<dbReference type="GO" id="GO:0003735">
    <property type="term" value="F:structural constituent of ribosome"/>
    <property type="evidence" value="ECO:0007669"/>
    <property type="project" value="InterPro"/>
</dbReference>